<dbReference type="Pfam" id="PF14322">
    <property type="entry name" value="SusD-like_3"/>
    <property type="match status" value="1"/>
</dbReference>
<organism evidence="2 3">
    <name type="scientific">Chitinophaga caseinilytica</name>
    <dbReference type="NCBI Taxonomy" id="2267521"/>
    <lineage>
        <taxon>Bacteria</taxon>
        <taxon>Pseudomonadati</taxon>
        <taxon>Bacteroidota</taxon>
        <taxon>Chitinophagia</taxon>
        <taxon>Chitinophagales</taxon>
        <taxon>Chitinophagaceae</taxon>
        <taxon>Chitinophaga</taxon>
    </lineage>
</organism>
<keyword evidence="3" id="KW-1185">Reference proteome</keyword>
<proteinExistence type="predicted"/>
<accession>A0ABZ2YVX7</accession>
<dbReference type="Gene3D" id="1.25.40.390">
    <property type="match status" value="1"/>
</dbReference>
<reference evidence="2 3" key="1">
    <citation type="submission" date="2024-03" db="EMBL/GenBank/DDBJ databases">
        <title>Chitinophaga caseinilytica sp. nov., a casein hydrolysing bacterium isolated from forest soil.</title>
        <authorList>
            <person name="Lee D.S."/>
            <person name="Han D.M."/>
            <person name="Baek J.H."/>
            <person name="Choi D.G."/>
            <person name="Jeon J.H."/>
            <person name="Jeon C.O."/>
        </authorList>
    </citation>
    <scope>NUCLEOTIDE SEQUENCE [LARGE SCALE GENOMIC DNA]</scope>
    <source>
        <strain evidence="2 3">KACC 19118</strain>
    </source>
</reference>
<protein>
    <submittedName>
        <fullName evidence="2">RagB/SusD family nutrient uptake outer membrane protein</fullName>
    </submittedName>
</protein>
<dbReference type="RefSeq" id="WP_341838745.1">
    <property type="nucleotide sequence ID" value="NZ_CP149792.1"/>
</dbReference>
<evidence type="ECO:0000313" key="3">
    <source>
        <dbReference type="Proteomes" id="UP001449657"/>
    </source>
</evidence>
<dbReference type="EMBL" id="CP150096">
    <property type="protein sequence ID" value="WZN43951.1"/>
    <property type="molecule type" value="Genomic_DNA"/>
</dbReference>
<dbReference type="InterPro" id="IPR011990">
    <property type="entry name" value="TPR-like_helical_dom_sf"/>
</dbReference>
<dbReference type="Proteomes" id="UP001449657">
    <property type="component" value="Chromosome"/>
</dbReference>
<name>A0ABZ2YVX7_9BACT</name>
<evidence type="ECO:0000313" key="2">
    <source>
        <dbReference type="EMBL" id="WZN43951.1"/>
    </source>
</evidence>
<dbReference type="SUPFAM" id="SSF48452">
    <property type="entry name" value="TPR-like"/>
    <property type="match status" value="1"/>
</dbReference>
<dbReference type="InterPro" id="IPR033985">
    <property type="entry name" value="SusD-like_N"/>
</dbReference>
<dbReference type="PROSITE" id="PS51257">
    <property type="entry name" value="PROKAR_LIPOPROTEIN"/>
    <property type="match status" value="1"/>
</dbReference>
<sequence length="398" mass="43851">MRSVYQYIIAAGTLLAGSACNKQLDKLRPHNVTYEEQQFSSPEGFQKAVYGAYSAVAGGASATSFNFNDMQLFLSDAHGNDIRATDAGVNKYTNAFGYLNSAEKDLSLTHDYWRGAYNASLLINKILANVKPGEANPAILQAKGEALFLRAYIYFNLVRLYGKPYYQNGGNNPGVMLITTDNNGPAFAPPRATVKAVYERVVADLNDALPLLKANNGNLYATRYAAFGLLSRVYLYMGGTFGGPDAAANRKAREYADSVIRNGGYALLQGDAYANYYKNDAPGNVEDIFSVNTAFNQGLLSNLYAMPSQINYTGGLYRPSPDLLAQLQPQDLRWKFFIRNVTPGFAQDTLATVKYMINYTSLYSLSPNRYLRLAEMYLNRAEAAVKGATMPVRWQTST</sequence>
<evidence type="ECO:0000259" key="1">
    <source>
        <dbReference type="Pfam" id="PF14322"/>
    </source>
</evidence>
<gene>
    <name evidence="2" type="ORF">WJU22_13690</name>
</gene>
<feature type="domain" description="SusD-like N-terminal" evidence="1">
    <location>
        <begin position="77"/>
        <end position="235"/>
    </location>
</feature>